<dbReference type="SUPFAM" id="SSF53474">
    <property type="entry name" value="alpha/beta-Hydrolases"/>
    <property type="match status" value="1"/>
</dbReference>
<gene>
    <name evidence="2" type="ORF">EHQ30_04190</name>
</gene>
<protein>
    <submittedName>
        <fullName evidence="2">Alpha/beta hydrolase</fullName>
    </submittedName>
</protein>
<dbReference type="AlphaFoldDB" id="A0A2M9Y792"/>
<evidence type="ECO:0000313" key="3">
    <source>
        <dbReference type="Proteomes" id="UP000297891"/>
    </source>
</evidence>
<dbReference type="EMBL" id="RQFP01000001">
    <property type="protein sequence ID" value="TGK95836.1"/>
    <property type="molecule type" value="Genomic_DNA"/>
</dbReference>
<dbReference type="Gene3D" id="3.40.50.1820">
    <property type="entry name" value="alpha/beta hydrolase"/>
    <property type="match status" value="1"/>
</dbReference>
<dbReference type="Pfam" id="PF12697">
    <property type="entry name" value="Abhydrolase_6"/>
    <property type="match status" value="1"/>
</dbReference>
<comment type="caution">
    <text evidence="2">The sequence shown here is derived from an EMBL/GenBank/DDBJ whole genome shotgun (WGS) entry which is preliminary data.</text>
</comment>
<name>A0A2M9Y792_9LEPT</name>
<evidence type="ECO:0000313" key="2">
    <source>
        <dbReference type="EMBL" id="TGK95836.1"/>
    </source>
</evidence>
<sequence length="338" mass="38412">MNFLFRSVFLISFSFFISCISSTEKPDSYSKISHWQRYQHFLPEDLRFRKQNLPTEEFQEINGYNVHIDRYSKKEADCKILLIHGGGGNGRILGTLAIGLEKLGCEWVAPDLPGFGLTKIPSNKRYVPYEDWVLVLNDLIQKEKQNHQKIILFGLSIGGMLAYQVAAYNGEVDGLITTTLVDPREPEVRDAIASNRFLSRVGMPINSVFSFLTNGMYFPIKWFSKMEYITNDPSFSKVFAEDPYAGGSKVSLGFLNTFLNYKPKLEPESFQVCPVLLAHPSIDPWTPTNLSKTFFDRMNGKKEFVILTGAGHFPYEEPGVSELKASITNFVSQLRLKK</sequence>
<dbReference type="PROSITE" id="PS51257">
    <property type="entry name" value="PROKAR_LIPOPROTEIN"/>
    <property type="match status" value="1"/>
</dbReference>
<evidence type="ECO:0000259" key="1">
    <source>
        <dbReference type="Pfam" id="PF12697"/>
    </source>
</evidence>
<dbReference type="GO" id="GO:0016787">
    <property type="term" value="F:hydrolase activity"/>
    <property type="evidence" value="ECO:0007669"/>
    <property type="project" value="UniProtKB-KW"/>
</dbReference>
<organism evidence="2 3">
    <name type="scientific">Leptospira brenneri</name>
    <dbReference type="NCBI Taxonomy" id="2023182"/>
    <lineage>
        <taxon>Bacteria</taxon>
        <taxon>Pseudomonadati</taxon>
        <taxon>Spirochaetota</taxon>
        <taxon>Spirochaetia</taxon>
        <taxon>Leptospirales</taxon>
        <taxon>Leptospiraceae</taxon>
        <taxon>Leptospira</taxon>
    </lineage>
</organism>
<keyword evidence="3" id="KW-1185">Reference proteome</keyword>
<dbReference type="Proteomes" id="UP000297891">
    <property type="component" value="Unassembled WGS sequence"/>
</dbReference>
<dbReference type="PANTHER" id="PTHR43798">
    <property type="entry name" value="MONOACYLGLYCEROL LIPASE"/>
    <property type="match status" value="1"/>
</dbReference>
<keyword evidence="2" id="KW-0378">Hydrolase</keyword>
<reference evidence="2" key="1">
    <citation type="journal article" date="2019" name="PLoS Negl. Trop. Dis.">
        <title>Revisiting the worldwide diversity of Leptospira species in the environment.</title>
        <authorList>
            <person name="Vincent A.T."/>
            <person name="Schiettekatte O."/>
            <person name="Bourhy P."/>
            <person name="Veyrier F.J."/>
            <person name="Picardeau M."/>
        </authorList>
    </citation>
    <scope>NUCLEOTIDE SEQUENCE [LARGE SCALE GENOMIC DNA]</scope>
    <source>
        <strain evidence="2">201800277</strain>
    </source>
</reference>
<dbReference type="RefSeq" id="WP_100789428.1">
    <property type="nucleotide sequence ID" value="NZ_NPDQ01000001.1"/>
</dbReference>
<proteinExistence type="predicted"/>
<dbReference type="InterPro" id="IPR029058">
    <property type="entry name" value="AB_hydrolase_fold"/>
</dbReference>
<feature type="domain" description="AB hydrolase-1" evidence="1">
    <location>
        <begin position="80"/>
        <end position="318"/>
    </location>
</feature>
<dbReference type="InterPro" id="IPR000073">
    <property type="entry name" value="AB_hydrolase_1"/>
</dbReference>
<dbReference type="OrthoDB" id="1376138at2"/>
<dbReference type="InterPro" id="IPR050266">
    <property type="entry name" value="AB_hydrolase_sf"/>
</dbReference>
<accession>A0A2M9Y792</accession>